<comment type="similarity">
    <text evidence="1">Belongs to the YciI family.</text>
</comment>
<protein>
    <submittedName>
        <fullName evidence="3">YciI family protein</fullName>
    </submittedName>
</protein>
<accession>A0ABN2Y4I2</accession>
<dbReference type="Gene3D" id="3.30.70.1060">
    <property type="entry name" value="Dimeric alpha+beta barrel"/>
    <property type="match status" value="1"/>
</dbReference>
<comment type="caution">
    <text evidence="3">The sequence shown here is derived from an EMBL/GenBank/DDBJ whole genome shotgun (WGS) entry which is preliminary data.</text>
</comment>
<evidence type="ECO:0000259" key="2">
    <source>
        <dbReference type="Pfam" id="PF03795"/>
    </source>
</evidence>
<dbReference type="EMBL" id="BAAAPF010000060">
    <property type="protein sequence ID" value="GAA2121544.1"/>
    <property type="molecule type" value="Genomic_DNA"/>
</dbReference>
<dbReference type="Pfam" id="PF03795">
    <property type="entry name" value="YCII"/>
    <property type="match status" value="1"/>
</dbReference>
<feature type="domain" description="YCII-related" evidence="2">
    <location>
        <begin position="1"/>
        <end position="97"/>
    </location>
</feature>
<gene>
    <name evidence="3" type="ORF">GCM10009802_24920</name>
</gene>
<proteinExistence type="inferred from homology"/>
<keyword evidence="4" id="KW-1185">Reference proteome</keyword>
<evidence type="ECO:0000313" key="4">
    <source>
        <dbReference type="Proteomes" id="UP001500443"/>
    </source>
</evidence>
<reference evidence="3 4" key="1">
    <citation type="journal article" date="2019" name="Int. J. Syst. Evol. Microbiol.">
        <title>The Global Catalogue of Microorganisms (GCM) 10K type strain sequencing project: providing services to taxonomists for standard genome sequencing and annotation.</title>
        <authorList>
            <consortium name="The Broad Institute Genomics Platform"/>
            <consortium name="The Broad Institute Genome Sequencing Center for Infectious Disease"/>
            <person name="Wu L."/>
            <person name="Ma J."/>
        </authorList>
    </citation>
    <scope>NUCLEOTIDE SEQUENCE [LARGE SCALE GENOMIC DNA]</scope>
    <source>
        <strain evidence="3 4">JCM 15481</strain>
    </source>
</reference>
<dbReference type="RefSeq" id="WP_344289895.1">
    <property type="nucleotide sequence ID" value="NZ_BAAAPF010000060.1"/>
</dbReference>
<dbReference type="PANTHER" id="PTHR35174:SF1">
    <property type="entry name" value="BLL0086 PROTEIN"/>
    <property type="match status" value="1"/>
</dbReference>
<sequence>MRYMMLIEPDLERSPADGMPSQEIMDEMGKLLEEMTKAGVLLDTAGLKPEEEAVRVTSDRGRLSVVDGPFTESKELVGGYLIAQVTSKEEALEWARRFLRVHGEEWVLTLELREIMEP</sequence>
<dbReference type="Proteomes" id="UP001500443">
    <property type="component" value="Unassembled WGS sequence"/>
</dbReference>
<dbReference type="SUPFAM" id="SSF54909">
    <property type="entry name" value="Dimeric alpha+beta barrel"/>
    <property type="match status" value="1"/>
</dbReference>
<name>A0ABN2Y4I2_9ACTN</name>
<evidence type="ECO:0000256" key="1">
    <source>
        <dbReference type="ARBA" id="ARBA00007689"/>
    </source>
</evidence>
<dbReference type="InterPro" id="IPR011008">
    <property type="entry name" value="Dimeric_a/b-barrel"/>
</dbReference>
<dbReference type="PANTHER" id="PTHR35174">
    <property type="entry name" value="BLL7171 PROTEIN-RELATED"/>
    <property type="match status" value="1"/>
</dbReference>
<organism evidence="3 4">
    <name type="scientific">Streptomyces synnematoformans</name>
    <dbReference type="NCBI Taxonomy" id="415721"/>
    <lineage>
        <taxon>Bacteria</taxon>
        <taxon>Bacillati</taxon>
        <taxon>Actinomycetota</taxon>
        <taxon>Actinomycetes</taxon>
        <taxon>Kitasatosporales</taxon>
        <taxon>Streptomycetaceae</taxon>
        <taxon>Streptomyces</taxon>
    </lineage>
</organism>
<evidence type="ECO:0000313" key="3">
    <source>
        <dbReference type="EMBL" id="GAA2121544.1"/>
    </source>
</evidence>
<dbReference type="InterPro" id="IPR005545">
    <property type="entry name" value="YCII"/>
</dbReference>